<dbReference type="SMART" id="SM00670">
    <property type="entry name" value="PINc"/>
    <property type="match status" value="1"/>
</dbReference>
<keyword evidence="3" id="KW-1185">Reference proteome</keyword>
<sequence length="135" mass="15364">MLKVILDTSVFISALLSKNSETAPNQILARWQNGDFTLVTSPQLQEELVMVLLRKRISLDLIEDLLTNLETLAIQLQGVYQATYLDNIDPKDNIFLAAAYESKADYLVSLDNHLLSLKFYHRTQILIPSLFLQVI</sequence>
<proteinExistence type="predicted"/>
<dbReference type="eggNOG" id="COG1569">
    <property type="taxonomic scope" value="Bacteria"/>
</dbReference>
<dbReference type="Proteomes" id="UP000008206">
    <property type="component" value="Chromosome"/>
</dbReference>
<dbReference type="PANTHER" id="PTHR34610:SF4">
    <property type="entry name" value="SLL8027 PROTEIN"/>
    <property type="match status" value="1"/>
</dbReference>
<dbReference type="InterPro" id="IPR002716">
    <property type="entry name" value="PIN_dom"/>
</dbReference>
<dbReference type="Gene3D" id="3.40.50.1010">
    <property type="entry name" value="5'-nuclease"/>
    <property type="match status" value="1"/>
</dbReference>
<dbReference type="AlphaFoldDB" id="E0U8X7"/>
<gene>
    <name evidence="2" type="ordered locus">Cyan7822_4198</name>
</gene>
<name>E0U8X7_GLOV7</name>
<organism evidence="2 3">
    <name type="scientific">Gloeothece verrucosa (strain PCC 7822)</name>
    <name type="common">Cyanothece sp. (strain PCC 7822)</name>
    <dbReference type="NCBI Taxonomy" id="497965"/>
    <lineage>
        <taxon>Bacteria</taxon>
        <taxon>Bacillati</taxon>
        <taxon>Cyanobacteriota</taxon>
        <taxon>Cyanophyceae</taxon>
        <taxon>Oscillatoriophycideae</taxon>
        <taxon>Chroococcales</taxon>
        <taxon>Aphanothecaceae</taxon>
        <taxon>Gloeothece</taxon>
        <taxon>Gloeothece verrucosa</taxon>
    </lineage>
</organism>
<dbReference type="RefSeq" id="WP_013324179.1">
    <property type="nucleotide sequence ID" value="NC_014501.1"/>
</dbReference>
<dbReference type="NCBIfam" id="TIGR00305">
    <property type="entry name" value="putative toxin-antitoxin system toxin component, PIN family"/>
    <property type="match status" value="1"/>
</dbReference>
<protein>
    <submittedName>
        <fullName evidence="2">PilT protein domain protein</fullName>
    </submittedName>
</protein>
<evidence type="ECO:0000313" key="3">
    <source>
        <dbReference type="Proteomes" id="UP000008206"/>
    </source>
</evidence>
<evidence type="ECO:0000313" key="2">
    <source>
        <dbReference type="EMBL" id="ADN16116.1"/>
    </source>
</evidence>
<dbReference type="InterPro" id="IPR002850">
    <property type="entry name" value="PIN_toxin-like"/>
</dbReference>
<dbReference type="STRING" id="497965.Cyan7822_4198"/>
<reference evidence="3" key="1">
    <citation type="journal article" date="2011" name="MBio">
        <title>Novel metabolic attributes of the genus Cyanothece, comprising a group of unicellular nitrogen-fixing Cyanobacteria.</title>
        <authorList>
            <person name="Bandyopadhyay A."/>
            <person name="Elvitigala T."/>
            <person name="Welsh E."/>
            <person name="Stockel J."/>
            <person name="Liberton M."/>
            <person name="Min H."/>
            <person name="Sherman L.A."/>
            <person name="Pakrasi H.B."/>
        </authorList>
    </citation>
    <scope>NUCLEOTIDE SEQUENCE [LARGE SCALE GENOMIC DNA]</scope>
    <source>
        <strain evidence="3">PCC 7822</strain>
    </source>
</reference>
<dbReference type="InterPro" id="IPR029060">
    <property type="entry name" value="PIN-like_dom_sf"/>
</dbReference>
<feature type="domain" description="PIN" evidence="1">
    <location>
        <begin position="2"/>
        <end position="116"/>
    </location>
</feature>
<dbReference type="OrthoDB" id="516346at2"/>
<accession>E0U8X7</accession>
<dbReference type="HOGENOM" id="CLU_116617_3_1_3"/>
<evidence type="ECO:0000259" key="1">
    <source>
        <dbReference type="SMART" id="SM00670"/>
    </source>
</evidence>
<dbReference type="KEGG" id="cyj:Cyan7822_4198"/>
<dbReference type="EMBL" id="CP002198">
    <property type="protein sequence ID" value="ADN16116.1"/>
    <property type="molecule type" value="Genomic_DNA"/>
</dbReference>
<dbReference type="SUPFAM" id="SSF88723">
    <property type="entry name" value="PIN domain-like"/>
    <property type="match status" value="1"/>
</dbReference>
<dbReference type="PANTHER" id="PTHR34610">
    <property type="entry name" value="SSL7007 PROTEIN"/>
    <property type="match status" value="1"/>
</dbReference>
<dbReference type="Pfam" id="PF13470">
    <property type="entry name" value="PIN_3"/>
    <property type="match status" value="1"/>
</dbReference>